<dbReference type="RefSeq" id="WP_220220181.1">
    <property type="nucleotide sequence ID" value="NZ_CP048268.1"/>
</dbReference>
<sequence>MDLDKITSFVKQQLKDEKTGHDFYHGRRVANLASQMYLQDNPDARPNSRMVAIIKAGGYLHDTIDEKICADPEAVIAQIKQLLPQAGFTELEVQDILFTIQHMSFSQNIEHHYQLPVSGEYVQDADRIESLGAMGIARAFTYGGAHGNAIYDPEIKPQKLVSHDQYREHTETTINHFYEKLFQLEDLMNTAGGKKEAHRRTEFMRAFVKEFMAEWDV</sequence>
<protein>
    <submittedName>
        <fullName evidence="1">HD domain-containing protein</fullName>
    </submittedName>
</protein>
<name>A0ABX8WBC0_9LACO</name>
<dbReference type="EMBL" id="CP048268">
    <property type="protein sequence ID" value="QYN53503.1"/>
    <property type="molecule type" value="Genomic_DNA"/>
</dbReference>
<proteinExistence type="predicted"/>
<keyword evidence="2" id="KW-1185">Reference proteome</keyword>
<reference evidence="1 2" key="1">
    <citation type="submission" date="2020-01" db="EMBL/GenBank/DDBJ databases">
        <title>Vast differences in strain-level diversity in the gut microbiota of two closely related honey bee species.</title>
        <authorList>
            <person name="Ellegaard K.M."/>
            <person name="Suenami S."/>
            <person name="Miyazaki R."/>
            <person name="Engel P."/>
        </authorList>
    </citation>
    <scope>NUCLEOTIDE SEQUENCE [LARGE SCALE GENOMIC DNA]</scope>
    <source>
        <strain evidence="1 2">ESL0416</strain>
    </source>
</reference>
<evidence type="ECO:0000313" key="1">
    <source>
        <dbReference type="EMBL" id="QYN53503.1"/>
    </source>
</evidence>
<accession>A0ABX8WBC0</accession>
<dbReference type="Proteomes" id="UP000826550">
    <property type="component" value="Chromosome"/>
</dbReference>
<dbReference type="Gene3D" id="1.10.472.50">
    <property type="entry name" value="HD-domain/PDEase-like"/>
    <property type="match status" value="1"/>
</dbReference>
<organism evidence="1 2">
    <name type="scientific">Lactobacillus panisapium</name>
    <dbReference type="NCBI Taxonomy" id="2012495"/>
    <lineage>
        <taxon>Bacteria</taxon>
        <taxon>Bacillati</taxon>
        <taxon>Bacillota</taxon>
        <taxon>Bacilli</taxon>
        <taxon>Lactobacillales</taxon>
        <taxon>Lactobacillaceae</taxon>
        <taxon>Lactobacillus</taxon>
    </lineage>
</organism>
<evidence type="ECO:0000313" key="2">
    <source>
        <dbReference type="Proteomes" id="UP000826550"/>
    </source>
</evidence>
<dbReference type="PANTHER" id="PTHR33594">
    <property type="entry name" value="SUPERFAMILY HYDROLASE, PUTATIVE (AFU_ORTHOLOGUE AFUA_1G03035)-RELATED"/>
    <property type="match status" value="1"/>
</dbReference>
<dbReference type="SUPFAM" id="SSF109604">
    <property type="entry name" value="HD-domain/PDEase-like"/>
    <property type="match status" value="1"/>
</dbReference>
<gene>
    <name evidence="1" type="ORF">GYM71_08775</name>
</gene>
<dbReference type="PANTHER" id="PTHR33594:SF1">
    <property type="entry name" value="HD_PDEASE DOMAIN-CONTAINING PROTEIN"/>
    <property type="match status" value="1"/>
</dbReference>
<dbReference type="Gene3D" id="1.20.58.1910">
    <property type="match status" value="1"/>
</dbReference>